<name>A0A6N2Z688_STASI</name>
<organism evidence="1">
    <name type="scientific">Staphylococcus simulans</name>
    <dbReference type="NCBI Taxonomy" id="1286"/>
    <lineage>
        <taxon>Bacteria</taxon>
        <taxon>Bacillati</taxon>
        <taxon>Bacillota</taxon>
        <taxon>Bacilli</taxon>
        <taxon>Bacillales</taxon>
        <taxon>Staphylococcaceae</taxon>
        <taxon>Staphylococcus</taxon>
    </lineage>
</organism>
<sequence length="112" mass="12879">MINSYTKKELYALKEAINFFEWRNAKPKTCSIEKYPVIQLCTGVLAKNGQVESATVSLKVEDLTVIKEAKCERYTRIEIVKFNDVAEVVDYLNKVKRNDLLGENQLRVDAYA</sequence>
<dbReference type="EMBL" id="CACRUO010000015">
    <property type="protein sequence ID" value="VYT73320.1"/>
    <property type="molecule type" value="Genomic_DNA"/>
</dbReference>
<proteinExistence type="predicted"/>
<evidence type="ECO:0000313" key="1">
    <source>
        <dbReference type="EMBL" id="VYT73320.1"/>
    </source>
</evidence>
<dbReference type="RefSeq" id="WP_156666454.1">
    <property type="nucleotide sequence ID" value="NZ_CACRUO010000015.1"/>
</dbReference>
<gene>
    <name evidence="1" type="ORF">SSLFYP27_00503</name>
</gene>
<dbReference type="AlphaFoldDB" id="A0A6N2Z688"/>
<accession>A0A6N2Z688</accession>
<protein>
    <submittedName>
        <fullName evidence="1">Uncharacterized protein</fullName>
    </submittedName>
</protein>
<reference evidence="1" key="1">
    <citation type="submission" date="2019-11" db="EMBL/GenBank/DDBJ databases">
        <authorList>
            <person name="Feng L."/>
        </authorList>
    </citation>
    <scope>NUCLEOTIDE SEQUENCE</scope>
    <source>
        <strain evidence="1">SsimulansLFYP27</strain>
    </source>
</reference>